<feature type="region of interest" description="Disordered" evidence="1">
    <location>
        <begin position="204"/>
        <end position="225"/>
    </location>
</feature>
<feature type="transmembrane region" description="Helical" evidence="2">
    <location>
        <begin position="6"/>
        <end position="22"/>
    </location>
</feature>
<feature type="compositionally biased region" description="Polar residues" evidence="1">
    <location>
        <begin position="442"/>
        <end position="457"/>
    </location>
</feature>
<dbReference type="Proteomes" id="UP000521872">
    <property type="component" value="Unassembled WGS sequence"/>
</dbReference>
<dbReference type="AlphaFoldDB" id="A0A8H4QXQ4"/>
<evidence type="ECO:0000313" key="3">
    <source>
        <dbReference type="EMBL" id="KAF4618738.1"/>
    </source>
</evidence>
<sequence length="500" mass="56042">MTEQWIPIVLTELTISVFLYGYRRPRVNWYITGLCSVVVYSFCANFLSAMAELSDRQRQRNDRRDRLKLHLTKLEAVLEKVQAEVDADPHDLPMTRLRNKIWDHQTDARNLLIKLEETETLLSRITNPTQYASTIKGLETKLEAYDQAYDQLTERRKEHENNYNAQKASAEETAPGNNKQSPTIKRVRGSFFPSKSEVNNTVRHMKSSPTIGGSGSNQPSPTGAGMNMAIPSHHEHLHRSFVDLTSSYAESILQGDVGCFTGILPGSKVAVKKPGTLDVLSSSPGVDQQVPMITSSAAQLDDSAAQLPIANENNNTNTPKWTPGGPIMSKESMDLMDREWFEKNKDALAETKARFLQEASSSYQSYAPVRQEYDIYNPPPREPTPTIDPPSLPPPPRRRRQLAPIVTESEPKEEPKEEEGSETVVRHRKKGKSKTRSPRSAKGNTSPRTPSEVTENVFSAPERGEDSNPWPKQGLLQIQGRNADDPLAQWNRGRVSFEAA</sequence>
<name>A0A8H4QXQ4_9AGAR</name>
<proteinExistence type="predicted"/>
<feature type="region of interest" description="Disordered" evidence="1">
    <location>
        <begin position="156"/>
        <end position="184"/>
    </location>
</feature>
<reference evidence="3 4" key="1">
    <citation type="submission" date="2019-12" db="EMBL/GenBank/DDBJ databases">
        <authorList>
            <person name="Floudas D."/>
            <person name="Bentzer J."/>
            <person name="Ahren D."/>
            <person name="Johansson T."/>
            <person name="Persson P."/>
            <person name="Tunlid A."/>
        </authorList>
    </citation>
    <scope>NUCLEOTIDE SEQUENCE [LARGE SCALE GENOMIC DNA]</scope>
    <source>
        <strain evidence="3 4">CBS 102.39</strain>
    </source>
</reference>
<evidence type="ECO:0000256" key="1">
    <source>
        <dbReference type="SAM" id="MobiDB-lite"/>
    </source>
</evidence>
<feature type="region of interest" description="Disordered" evidence="1">
    <location>
        <begin position="367"/>
        <end position="500"/>
    </location>
</feature>
<organism evidence="3 4">
    <name type="scientific">Agrocybe pediades</name>
    <dbReference type="NCBI Taxonomy" id="84607"/>
    <lineage>
        <taxon>Eukaryota</taxon>
        <taxon>Fungi</taxon>
        <taxon>Dikarya</taxon>
        <taxon>Basidiomycota</taxon>
        <taxon>Agaricomycotina</taxon>
        <taxon>Agaricomycetes</taxon>
        <taxon>Agaricomycetidae</taxon>
        <taxon>Agaricales</taxon>
        <taxon>Agaricineae</taxon>
        <taxon>Strophariaceae</taxon>
        <taxon>Agrocybe</taxon>
    </lineage>
</organism>
<feature type="transmembrane region" description="Helical" evidence="2">
    <location>
        <begin position="29"/>
        <end position="51"/>
    </location>
</feature>
<keyword evidence="2" id="KW-0812">Transmembrane</keyword>
<feature type="compositionally biased region" description="Pro residues" evidence="1">
    <location>
        <begin position="377"/>
        <end position="395"/>
    </location>
</feature>
<feature type="compositionally biased region" description="Polar residues" evidence="1">
    <location>
        <begin position="204"/>
        <end position="221"/>
    </location>
</feature>
<feature type="compositionally biased region" description="Basic residues" evidence="1">
    <location>
        <begin position="426"/>
        <end position="439"/>
    </location>
</feature>
<comment type="caution">
    <text evidence="3">The sequence shown here is derived from an EMBL/GenBank/DDBJ whole genome shotgun (WGS) entry which is preliminary data.</text>
</comment>
<keyword evidence="2" id="KW-1133">Transmembrane helix</keyword>
<accession>A0A8H4QXQ4</accession>
<gene>
    <name evidence="3" type="ORF">D9613_009890</name>
</gene>
<evidence type="ECO:0000313" key="4">
    <source>
        <dbReference type="Proteomes" id="UP000521872"/>
    </source>
</evidence>
<evidence type="ECO:0000256" key="2">
    <source>
        <dbReference type="SAM" id="Phobius"/>
    </source>
</evidence>
<dbReference type="EMBL" id="JAACJL010000017">
    <property type="protein sequence ID" value="KAF4618738.1"/>
    <property type="molecule type" value="Genomic_DNA"/>
</dbReference>
<keyword evidence="4" id="KW-1185">Reference proteome</keyword>
<protein>
    <submittedName>
        <fullName evidence="3">Uncharacterized protein</fullName>
    </submittedName>
</protein>
<keyword evidence="2" id="KW-0472">Membrane</keyword>